<dbReference type="GO" id="GO:0006412">
    <property type="term" value="P:translation"/>
    <property type="evidence" value="ECO:0007669"/>
    <property type="project" value="UniProtKB-UniRule"/>
</dbReference>
<dbReference type="InterPro" id="IPR005709">
    <property type="entry name" value="Ribosomal_uS4_bac-type"/>
</dbReference>
<evidence type="ECO:0000256" key="11">
    <source>
        <dbReference type="RuleBase" id="RU003699"/>
    </source>
</evidence>
<dbReference type="SUPFAM" id="SSF55174">
    <property type="entry name" value="Alpha-L RNA-binding motif"/>
    <property type="match status" value="1"/>
</dbReference>
<evidence type="ECO:0000259" key="12">
    <source>
        <dbReference type="SMART" id="SM00363"/>
    </source>
</evidence>
<comment type="function">
    <text evidence="2 10">One of the primary rRNA binding proteins, it binds directly to 16S rRNA where it nucleates assembly of the body of the 30S subunit.</text>
</comment>
<evidence type="ECO:0000256" key="9">
    <source>
        <dbReference type="ARBA" id="ARBA00035254"/>
    </source>
</evidence>
<dbReference type="Gene3D" id="1.10.1050.10">
    <property type="entry name" value="Ribosomal Protein S4 Delta 41, Chain A, domain 1"/>
    <property type="match status" value="1"/>
</dbReference>
<dbReference type="NCBIfam" id="TIGR01017">
    <property type="entry name" value="rpsD_bact"/>
    <property type="match status" value="1"/>
</dbReference>
<dbReference type="CDD" id="cd00165">
    <property type="entry name" value="S4"/>
    <property type="match status" value="1"/>
</dbReference>
<keyword evidence="4 10" id="KW-0699">rRNA-binding</keyword>
<dbReference type="GO" id="GO:0042274">
    <property type="term" value="P:ribosomal small subunit biogenesis"/>
    <property type="evidence" value="ECO:0007669"/>
    <property type="project" value="TreeGrafter"/>
</dbReference>
<dbReference type="Pfam" id="PF01479">
    <property type="entry name" value="S4"/>
    <property type="match status" value="1"/>
</dbReference>
<dbReference type="InterPro" id="IPR018079">
    <property type="entry name" value="Ribosomal_uS4_CS"/>
</dbReference>
<dbReference type="FunFam" id="1.10.1050.10:FF:000001">
    <property type="entry name" value="30S ribosomal protein S4"/>
    <property type="match status" value="1"/>
</dbReference>
<evidence type="ECO:0000256" key="4">
    <source>
        <dbReference type="ARBA" id="ARBA00022730"/>
    </source>
</evidence>
<dbReference type="PANTHER" id="PTHR11831:SF4">
    <property type="entry name" value="SMALL RIBOSOMAL SUBUNIT PROTEIN US4M"/>
    <property type="match status" value="1"/>
</dbReference>
<dbReference type="PANTHER" id="PTHR11831">
    <property type="entry name" value="30S 40S RIBOSOMAL PROTEIN"/>
    <property type="match status" value="1"/>
</dbReference>
<feature type="domain" description="Small ribosomal subunit protein uS4 N-terminal" evidence="13">
    <location>
        <begin position="3"/>
        <end position="98"/>
    </location>
</feature>
<keyword evidence="7 10" id="KW-0687">Ribonucleoprotein</keyword>
<evidence type="ECO:0000313" key="16">
    <source>
        <dbReference type="Proteomes" id="UP000045545"/>
    </source>
</evidence>
<evidence type="ECO:0000313" key="14">
    <source>
        <dbReference type="EMBL" id="CFX05358.1"/>
    </source>
</evidence>
<evidence type="ECO:0000256" key="1">
    <source>
        <dbReference type="ARBA" id="ARBA00003004"/>
    </source>
</evidence>
<evidence type="ECO:0000256" key="8">
    <source>
        <dbReference type="ARBA" id="ARBA00025813"/>
    </source>
</evidence>
<dbReference type="InterPro" id="IPR036986">
    <property type="entry name" value="S4_RNA-bd_sf"/>
</dbReference>
<name>A0A0E4G940_9FIRM</name>
<sequence>MGRYTDSVCRQCRREGEKLFLKGDRCYSVKCAVEKRPFVPGQHGQKRRQKTSEYGLQLREKQKTKRIYGVSEKQFRNTFEKADRQQGVTGDNLLALLERRLDNVVFRMGMASSRKEARQLVNHDHFTINGKKANIPSMLVKAGDVIQVKEASAESPKFEELKAAAAYKTAPEWLEVNADSLTGRVLSLPTRDQIDTAVSEHLIVELYSR</sequence>
<dbReference type="STRING" id="690567.1069"/>
<dbReference type="InterPro" id="IPR002942">
    <property type="entry name" value="S4_RNA-bd"/>
</dbReference>
<protein>
    <recommendedName>
        <fullName evidence="9 10">Small ribosomal subunit protein uS4</fullName>
    </recommendedName>
</protein>
<dbReference type="InterPro" id="IPR022801">
    <property type="entry name" value="Ribosomal_uS4"/>
</dbReference>
<dbReference type="HAMAP" id="MF_01306_B">
    <property type="entry name" value="Ribosomal_uS4_B"/>
    <property type="match status" value="1"/>
</dbReference>
<dbReference type="InterPro" id="IPR001912">
    <property type="entry name" value="Ribosomal_uS4_N"/>
</dbReference>
<evidence type="ECO:0000256" key="10">
    <source>
        <dbReference type="HAMAP-Rule" id="MF_01306"/>
    </source>
</evidence>
<evidence type="ECO:0000256" key="7">
    <source>
        <dbReference type="ARBA" id="ARBA00023274"/>
    </source>
</evidence>
<evidence type="ECO:0000256" key="6">
    <source>
        <dbReference type="ARBA" id="ARBA00022980"/>
    </source>
</evidence>
<dbReference type="GO" id="GO:0003735">
    <property type="term" value="F:structural constituent of ribosome"/>
    <property type="evidence" value="ECO:0007669"/>
    <property type="project" value="InterPro"/>
</dbReference>
<reference evidence="14 16" key="1">
    <citation type="submission" date="2015-03" db="EMBL/GenBank/DDBJ databases">
        <authorList>
            <person name="Strepis Nikolaos"/>
        </authorList>
    </citation>
    <scope>NUCLEOTIDE SEQUENCE [LARGE SCALE GENOMIC DNA]</scope>
    <source>
        <strain evidence="14 16">OL-4</strain>
    </source>
</reference>
<dbReference type="PROSITE" id="PS00632">
    <property type="entry name" value="RIBOSOMAL_S4"/>
    <property type="match status" value="1"/>
</dbReference>
<dbReference type="EMBL" id="CGIH01000004">
    <property type="protein sequence ID" value="CFX05358.1"/>
    <property type="molecule type" value="Genomic_DNA"/>
</dbReference>
<accession>A0A0E4G940</accession>
<dbReference type="FunFam" id="3.10.290.10:FF:000001">
    <property type="entry name" value="30S ribosomal protein S4"/>
    <property type="match status" value="1"/>
</dbReference>
<gene>
    <name evidence="10" type="primary">rpsD</name>
    <name evidence="15" type="ORF">1069</name>
    <name evidence="14" type="ORF">322</name>
</gene>
<comment type="subunit">
    <text evidence="8 10">Part of the 30S ribosomal subunit. Contacts protein S5. The interaction surface between S4 and S5 is involved in control of translational fidelity.</text>
</comment>
<dbReference type="Proteomes" id="UP000045545">
    <property type="component" value="Unassembled WGS sequence"/>
</dbReference>
<keyword evidence="5 10" id="KW-0694">RNA-binding</keyword>
<dbReference type="OrthoDB" id="9803672at2"/>
<comment type="function">
    <text evidence="1 10">With S5 and S12 plays an important role in translational accuracy.</text>
</comment>
<keyword evidence="16" id="KW-1185">Reference proteome</keyword>
<evidence type="ECO:0000256" key="3">
    <source>
        <dbReference type="ARBA" id="ARBA00007465"/>
    </source>
</evidence>
<dbReference type="EMBL" id="CGIH01000018">
    <property type="protein sequence ID" value="CFX34877.1"/>
    <property type="molecule type" value="Genomic_DNA"/>
</dbReference>
<feature type="domain" description="RNA-binding S4" evidence="12">
    <location>
        <begin position="99"/>
        <end position="164"/>
    </location>
</feature>
<evidence type="ECO:0000256" key="5">
    <source>
        <dbReference type="ARBA" id="ARBA00022884"/>
    </source>
</evidence>
<dbReference type="Gene3D" id="3.10.290.10">
    <property type="entry name" value="RNA-binding S4 domain"/>
    <property type="match status" value="1"/>
</dbReference>
<dbReference type="SMART" id="SM01390">
    <property type="entry name" value="Ribosomal_S4"/>
    <property type="match status" value="1"/>
</dbReference>
<dbReference type="PROSITE" id="PS50889">
    <property type="entry name" value="S4"/>
    <property type="match status" value="1"/>
</dbReference>
<keyword evidence="6 10" id="KW-0689">Ribosomal protein</keyword>
<evidence type="ECO:0000313" key="15">
    <source>
        <dbReference type="EMBL" id="CFX34877.1"/>
    </source>
</evidence>
<evidence type="ECO:0000259" key="13">
    <source>
        <dbReference type="SMART" id="SM01390"/>
    </source>
</evidence>
<dbReference type="GO" id="GO:0019843">
    <property type="term" value="F:rRNA binding"/>
    <property type="evidence" value="ECO:0007669"/>
    <property type="project" value="UniProtKB-UniRule"/>
</dbReference>
<evidence type="ECO:0000256" key="2">
    <source>
        <dbReference type="ARBA" id="ARBA00003866"/>
    </source>
</evidence>
<organism evidence="14 16">
    <name type="scientific">Syntrophomonas zehnderi OL-4</name>
    <dbReference type="NCBI Taxonomy" id="690567"/>
    <lineage>
        <taxon>Bacteria</taxon>
        <taxon>Bacillati</taxon>
        <taxon>Bacillota</taxon>
        <taxon>Clostridia</taxon>
        <taxon>Eubacteriales</taxon>
        <taxon>Syntrophomonadaceae</taxon>
        <taxon>Syntrophomonas</taxon>
    </lineage>
</organism>
<dbReference type="SMART" id="SM00363">
    <property type="entry name" value="S4"/>
    <property type="match status" value="1"/>
</dbReference>
<dbReference type="GO" id="GO:0015935">
    <property type="term" value="C:small ribosomal subunit"/>
    <property type="evidence" value="ECO:0007669"/>
    <property type="project" value="InterPro"/>
</dbReference>
<comment type="similarity">
    <text evidence="3 10 11">Belongs to the universal ribosomal protein uS4 family.</text>
</comment>
<dbReference type="AlphaFoldDB" id="A0A0E4G940"/>
<dbReference type="NCBIfam" id="NF003717">
    <property type="entry name" value="PRK05327.1"/>
    <property type="match status" value="1"/>
</dbReference>
<dbReference type="Pfam" id="PF00163">
    <property type="entry name" value="Ribosomal_S4"/>
    <property type="match status" value="1"/>
</dbReference>
<proteinExistence type="inferred from homology"/>
<dbReference type="RefSeq" id="WP_046495018.1">
    <property type="nucleotide sequence ID" value="NZ_CGIH01000004.1"/>
</dbReference>